<dbReference type="AlphaFoldDB" id="A0A5B7I3F4"/>
<dbReference type="Proteomes" id="UP000324222">
    <property type="component" value="Unassembled WGS sequence"/>
</dbReference>
<proteinExistence type="predicted"/>
<accession>A0A5B7I3F4</accession>
<gene>
    <name evidence="1" type="ORF">E2C01_070889</name>
</gene>
<keyword evidence="2" id="KW-1185">Reference proteome</keyword>
<dbReference type="EMBL" id="VSRR010043467">
    <property type="protein sequence ID" value="MPC76476.1"/>
    <property type="molecule type" value="Genomic_DNA"/>
</dbReference>
<sequence length="34" mass="4079">MLFTCFFSDKLSLIVIPRGHNHFLWKSTYNFAPF</sequence>
<evidence type="ECO:0000313" key="2">
    <source>
        <dbReference type="Proteomes" id="UP000324222"/>
    </source>
</evidence>
<organism evidence="1 2">
    <name type="scientific">Portunus trituberculatus</name>
    <name type="common">Swimming crab</name>
    <name type="synonym">Neptunus trituberculatus</name>
    <dbReference type="NCBI Taxonomy" id="210409"/>
    <lineage>
        <taxon>Eukaryota</taxon>
        <taxon>Metazoa</taxon>
        <taxon>Ecdysozoa</taxon>
        <taxon>Arthropoda</taxon>
        <taxon>Crustacea</taxon>
        <taxon>Multicrustacea</taxon>
        <taxon>Malacostraca</taxon>
        <taxon>Eumalacostraca</taxon>
        <taxon>Eucarida</taxon>
        <taxon>Decapoda</taxon>
        <taxon>Pleocyemata</taxon>
        <taxon>Brachyura</taxon>
        <taxon>Eubrachyura</taxon>
        <taxon>Portunoidea</taxon>
        <taxon>Portunidae</taxon>
        <taxon>Portuninae</taxon>
        <taxon>Portunus</taxon>
    </lineage>
</organism>
<comment type="caution">
    <text evidence="1">The sequence shown here is derived from an EMBL/GenBank/DDBJ whole genome shotgun (WGS) entry which is preliminary data.</text>
</comment>
<reference evidence="1 2" key="1">
    <citation type="submission" date="2019-05" db="EMBL/GenBank/DDBJ databases">
        <title>Another draft genome of Portunus trituberculatus and its Hox gene families provides insights of decapod evolution.</title>
        <authorList>
            <person name="Jeong J.-H."/>
            <person name="Song I."/>
            <person name="Kim S."/>
            <person name="Choi T."/>
            <person name="Kim D."/>
            <person name="Ryu S."/>
            <person name="Kim W."/>
        </authorList>
    </citation>
    <scope>NUCLEOTIDE SEQUENCE [LARGE SCALE GENOMIC DNA]</scope>
    <source>
        <tissue evidence="1">Muscle</tissue>
    </source>
</reference>
<evidence type="ECO:0000313" key="1">
    <source>
        <dbReference type="EMBL" id="MPC76476.1"/>
    </source>
</evidence>
<protein>
    <submittedName>
        <fullName evidence="1">Uncharacterized protein</fullName>
    </submittedName>
</protein>
<name>A0A5B7I3F4_PORTR</name>